<protein>
    <submittedName>
        <fullName evidence="1">Uncharacterized protein</fullName>
    </submittedName>
</protein>
<sequence>MISSSLHSELFAQGPPLLHRLRLAECQLIWAIPLFRQTLVSLHISRPHNRIFVEDLLNLLERTPSLERLHLHNVLKPSWDATRTRTRSLPRLTKASLTEPFCAPLVHLFEGYSLIKASSIICEVNTLHDAHPLIRSICQTIGGVLPHSIRVHLPYLQSFGRSYIAITTGKRQKVTISMSHGDRAGLLSQALTALSLESLCRFAVAFVTEDIDTAWLDVLGSLTRLHTLELGNEAALHFMQSLPLSSNQFPALRELELNIEIDYEHDLIEFEVDWEIVQGSLMEMQLAEVCFTGGVWEIGEPDWQGLTDTGCRVILREWTPFTRGRF</sequence>
<name>A0ACD3A5I5_9AGAR</name>
<reference evidence="1 2" key="1">
    <citation type="journal article" date="2019" name="Nat. Ecol. Evol.">
        <title>Megaphylogeny resolves global patterns of mushroom evolution.</title>
        <authorList>
            <person name="Varga T."/>
            <person name="Krizsan K."/>
            <person name="Foldi C."/>
            <person name="Dima B."/>
            <person name="Sanchez-Garcia M."/>
            <person name="Sanchez-Ramirez S."/>
            <person name="Szollosi G.J."/>
            <person name="Szarkandi J.G."/>
            <person name="Papp V."/>
            <person name="Albert L."/>
            <person name="Andreopoulos W."/>
            <person name="Angelini C."/>
            <person name="Antonin V."/>
            <person name="Barry K.W."/>
            <person name="Bougher N.L."/>
            <person name="Buchanan P."/>
            <person name="Buyck B."/>
            <person name="Bense V."/>
            <person name="Catcheside P."/>
            <person name="Chovatia M."/>
            <person name="Cooper J."/>
            <person name="Damon W."/>
            <person name="Desjardin D."/>
            <person name="Finy P."/>
            <person name="Geml J."/>
            <person name="Haridas S."/>
            <person name="Hughes K."/>
            <person name="Justo A."/>
            <person name="Karasinski D."/>
            <person name="Kautmanova I."/>
            <person name="Kiss B."/>
            <person name="Kocsube S."/>
            <person name="Kotiranta H."/>
            <person name="LaButti K.M."/>
            <person name="Lechner B.E."/>
            <person name="Liimatainen K."/>
            <person name="Lipzen A."/>
            <person name="Lukacs Z."/>
            <person name="Mihaltcheva S."/>
            <person name="Morgado L.N."/>
            <person name="Niskanen T."/>
            <person name="Noordeloos M.E."/>
            <person name="Ohm R.A."/>
            <person name="Ortiz-Santana B."/>
            <person name="Ovrebo C."/>
            <person name="Racz N."/>
            <person name="Riley R."/>
            <person name="Savchenko A."/>
            <person name="Shiryaev A."/>
            <person name="Soop K."/>
            <person name="Spirin V."/>
            <person name="Szebenyi C."/>
            <person name="Tomsovsky M."/>
            <person name="Tulloss R.E."/>
            <person name="Uehling J."/>
            <person name="Grigoriev I.V."/>
            <person name="Vagvolgyi C."/>
            <person name="Papp T."/>
            <person name="Martin F.M."/>
            <person name="Miettinen O."/>
            <person name="Hibbett D.S."/>
            <person name="Nagy L.G."/>
        </authorList>
    </citation>
    <scope>NUCLEOTIDE SEQUENCE [LARGE SCALE GENOMIC DNA]</scope>
    <source>
        <strain evidence="1 2">NL-1719</strain>
    </source>
</reference>
<evidence type="ECO:0000313" key="1">
    <source>
        <dbReference type="EMBL" id="TFK61148.1"/>
    </source>
</evidence>
<evidence type="ECO:0000313" key="2">
    <source>
        <dbReference type="Proteomes" id="UP000308600"/>
    </source>
</evidence>
<dbReference type="EMBL" id="ML208690">
    <property type="protein sequence ID" value="TFK61148.1"/>
    <property type="molecule type" value="Genomic_DNA"/>
</dbReference>
<dbReference type="Proteomes" id="UP000308600">
    <property type="component" value="Unassembled WGS sequence"/>
</dbReference>
<gene>
    <name evidence="1" type="ORF">BDN72DRAFT_904360</name>
</gene>
<organism evidence="1 2">
    <name type="scientific">Pluteus cervinus</name>
    <dbReference type="NCBI Taxonomy" id="181527"/>
    <lineage>
        <taxon>Eukaryota</taxon>
        <taxon>Fungi</taxon>
        <taxon>Dikarya</taxon>
        <taxon>Basidiomycota</taxon>
        <taxon>Agaricomycotina</taxon>
        <taxon>Agaricomycetes</taxon>
        <taxon>Agaricomycetidae</taxon>
        <taxon>Agaricales</taxon>
        <taxon>Pluteineae</taxon>
        <taxon>Pluteaceae</taxon>
        <taxon>Pluteus</taxon>
    </lineage>
</organism>
<proteinExistence type="predicted"/>
<accession>A0ACD3A5I5</accession>
<keyword evidence="2" id="KW-1185">Reference proteome</keyword>